<feature type="transmembrane region" description="Helical" evidence="10">
    <location>
        <begin position="62"/>
        <end position="82"/>
    </location>
</feature>
<name>A0A1U9NI78_9BACT</name>
<dbReference type="STRING" id="1936003.STSP2_00359"/>
<keyword evidence="13" id="KW-1185">Reference proteome</keyword>
<dbReference type="NCBIfam" id="TIGR00810">
    <property type="entry name" value="secG"/>
    <property type="match status" value="1"/>
</dbReference>
<keyword evidence="5 10" id="KW-0812">Transmembrane</keyword>
<keyword evidence="8 10" id="KW-0811">Translocation</keyword>
<dbReference type="InterPro" id="IPR004692">
    <property type="entry name" value="SecG"/>
</dbReference>
<evidence type="ECO:0000256" key="11">
    <source>
        <dbReference type="SAM" id="MobiDB-lite"/>
    </source>
</evidence>
<sequence length="174" mass="18250">MHVVMAKMPFFWSLVSVLWVLIALLLILVVLLQKGKGGGLGGAFGGAGAPGGGLLGTKTGDFLTWVTIAMVGLFLILGIMLVKFYRPTGPTPGAVTEMPAQGSEGERPSEEPIVEPPVDETPSEAVEEEDAALDAQGEPVETEIDAESDVLPDDTTQPDEEAAGDTQTDETENQ</sequence>
<keyword evidence="9 10" id="KW-0472">Membrane</keyword>
<proteinExistence type="inferred from homology"/>
<dbReference type="GO" id="GO:0065002">
    <property type="term" value="P:intracellular protein transmembrane transport"/>
    <property type="evidence" value="ECO:0007669"/>
    <property type="project" value="TreeGrafter"/>
</dbReference>
<feature type="transmembrane region" description="Helical" evidence="10">
    <location>
        <begin position="12"/>
        <end position="32"/>
    </location>
</feature>
<evidence type="ECO:0000256" key="6">
    <source>
        <dbReference type="ARBA" id="ARBA00022927"/>
    </source>
</evidence>
<dbReference type="Proteomes" id="UP000189674">
    <property type="component" value="Chromosome"/>
</dbReference>
<dbReference type="PANTHER" id="PTHR34182">
    <property type="entry name" value="PROTEIN-EXPORT MEMBRANE PROTEIN SECG"/>
    <property type="match status" value="1"/>
</dbReference>
<keyword evidence="6 10" id="KW-0653">Protein transport</keyword>
<protein>
    <recommendedName>
        <fullName evidence="10">Protein-export membrane protein SecG</fullName>
    </recommendedName>
</protein>
<evidence type="ECO:0000256" key="5">
    <source>
        <dbReference type="ARBA" id="ARBA00022692"/>
    </source>
</evidence>
<dbReference type="Pfam" id="PF03840">
    <property type="entry name" value="SecG"/>
    <property type="match status" value="1"/>
</dbReference>
<comment type="similarity">
    <text evidence="2 10">Belongs to the SecG family.</text>
</comment>
<comment type="function">
    <text evidence="10">Involved in protein export. Participates in an early event of protein translocation.</text>
</comment>
<keyword evidence="4 10" id="KW-1003">Cell membrane</keyword>
<keyword evidence="7 10" id="KW-1133">Transmembrane helix</keyword>
<dbReference type="PANTHER" id="PTHR34182:SF1">
    <property type="entry name" value="PROTEIN-EXPORT MEMBRANE PROTEIN SECG"/>
    <property type="match status" value="1"/>
</dbReference>
<dbReference type="GO" id="GO:0015450">
    <property type="term" value="F:protein-transporting ATPase activity"/>
    <property type="evidence" value="ECO:0007669"/>
    <property type="project" value="UniProtKB-UniRule"/>
</dbReference>
<evidence type="ECO:0000313" key="12">
    <source>
        <dbReference type="EMBL" id="AQT67216.1"/>
    </source>
</evidence>
<accession>A0A1U9NI78</accession>
<evidence type="ECO:0000256" key="1">
    <source>
        <dbReference type="ARBA" id="ARBA00004651"/>
    </source>
</evidence>
<keyword evidence="3 10" id="KW-0813">Transport</keyword>
<feature type="compositionally biased region" description="Acidic residues" evidence="11">
    <location>
        <begin position="117"/>
        <end position="132"/>
    </location>
</feature>
<dbReference type="EMBL" id="CP019791">
    <property type="protein sequence ID" value="AQT67216.1"/>
    <property type="molecule type" value="Genomic_DNA"/>
</dbReference>
<dbReference type="KEGG" id="alus:STSP2_00359"/>
<evidence type="ECO:0000256" key="7">
    <source>
        <dbReference type="ARBA" id="ARBA00022989"/>
    </source>
</evidence>
<gene>
    <name evidence="12" type="ORF">STSP2_00359</name>
</gene>
<feature type="region of interest" description="Disordered" evidence="11">
    <location>
        <begin position="91"/>
        <end position="174"/>
    </location>
</feature>
<evidence type="ECO:0000256" key="8">
    <source>
        <dbReference type="ARBA" id="ARBA00023010"/>
    </source>
</evidence>
<dbReference type="PRINTS" id="PR01651">
    <property type="entry name" value="SECGEXPORT"/>
</dbReference>
<comment type="subcellular location">
    <subcellularLocation>
        <location evidence="1 10">Cell membrane</location>
        <topology evidence="1 10">Multi-pass membrane protein</topology>
    </subcellularLocation>
</comment>
<dbReference type="AlphaFoldDB" id="A0A1U9NI78"/>
<evidence type="ECO:0000313" key="13">
    <source>
        <dbReference type="Proteomes" id="UP000189674"/>
    </source>
</evidence>
<evidence type="ECO:0000256" key="10">
    <source>
        <dbReference type="RuleBase" id="RU365087"/>
    </source>
</evidence>
<feature type="compositionally biased region" description="Acidic residues" evidence="11">
    <location>
        <begin position="140"/>
        <end position="174"/>
    </location>
</feature>
<reference evidence="13" key="1">
    <citation type="submission" date="2017-02" db="EMBL/GenBank/DDBJ databases">
        <title>Comparative genomics and description of representatives of a novel lineage of planctomycetes thriving in anoxic sediments.</title>
        <authorList>
            <person name="Spring S."/>
            <person name="Bunk B."/>
            <person name="Sproer C."/>
        </authorList>
    </citation>
    <scope>NUCLEOTIDE SEQUENCE [LARGE SCALE GENOMIC DNA]</scope>
    <source>
        <strain evidence="13">ST-NAGAB-D1</strain>
    </source>
</reference>
<dbReference type="GO" id="GO:0005886">
    <property type="term" value="C:plasma membrane"/>
    <property type="evidence" value="ECO:0007669"/>
    <property type="project" value="UniProtKB-SubCell"/>
</dbReference>
<evidence type="ECO:0000256" key="9">
    <source>
        <dbReference type="ARBA" id="ARBA00023136"/>
    </source>
</evidence>
<organism evidence="12 13">
    <name type="scientific">Anaerohalosphaera lusitana</name>
    <dbReference type="NCBI Taxonomy" id="1936003"/>
    <lineage>
        <taxon>Bacteria</taxon>
        <taxon>Pseudomonadati</taxon>
        <taxon>Planctomycetota</taxon>
        <taxon>Phycisphaerae</taxon>
        <taxon>Sedimentisphaerales</taxon>
        <taxon>Anaerohalosphaeraceae</taxon>
        <taxon>Anaerohalosphaera</taxon>
    </lineage>
</organism>
<evidence type="ECO:0000256" key="2">
    <source>
        <dbReference type="ARBA" id="ARBA00008445"/>
    </source>
</evidence>
<dbReference type="GO" id="GO:0009306">
    <property type="term" value="P:protein secretion"/>
    <property type="evidence" value="ECO:0007669"/>
    <property type="project" value="UniProtKB-UniRule"/>
</dbReference>
<dbReference type="GO" id="GO:0043952">
    <property type="term" value="P:protein transport by the Sec complex"/>
    <property type="evidence" value="ECO:0007669"/>
    <property type="project" value="TreeGrafter"/>
</dbReference>
<evidence type="ECO:0000256" key="4">
    <source>
        <dbReference type="ARBA" id="ARBA00022475"/>
    </source>
</evidence>
<evidence type="ECO:0000256" key="3">
    <source>
        <dbReference type="ARBA" id="ARBA00022448"/>
    </source>
</evidence>